<dbReference type="EnsemblPlants" id="KQK96755">
    <property type="protein sequence ID" value="KQK96755"/>
    <property type="gene ID" value="SETIT_011031mg"/>
</dbReference>
<protein>
    <recommendedName>
        <fullName evidence="4">Late embryogenesis abundant protein LEA-2 subgroup domain-containing protein</fullName>
    </recommendedName>
</protein>
<dbReference type="PANTHER" id="PTHR36480">
    <property type="entry name" value="OS06G0118900 PROTEIN-RELATED"/>
    <property type="match status" value="1"/>
</dbReference>
<reference evidence="2" key="3">
    <citation type="submission" date="2018-08" db="UniProtKB">
        <authorList>
            <consortium name="EnsemblPlants"/>
        </authorList>
    </citation>
    <scope>IDENTIFICATION</scope>
    <source>
        <strain evidence="2">Yugu1</strain>
    </source>
</reference>
<dbReference type="EMBL" id="AGNK02004253">
    <property type="status" value="NOT_ANNOTATED_CDS"/>
    <property type="molecule type" value="Genomic_DNA"/>
</dbReference>
<dbReference type="Proteomes" id="UP000004995">
    <property type="component" value="Unassembled WGS sequence"/>
</dbReference>
<dbReference type="AlphaFoldDB" id="K3Y9Y9"/>
<evidence type="ECO:0008006" key="4">
    <source>
        <dbReference type="Google" id="ProtNLM"/>
    </source>
</evidence>
<keyword evidence="3" id="KW-1185">Reference proteome</keyword>
<name>K3Y9Y9_SETIT</name>
<dbReference type="HOGENOM" id="CLU_1274150_0_0_1"/>
<reference evidence="1 3" key="1">
    <citation type="journal article" date="2012" name="Nat. Biotechnol.">
        <title>Reference genome sequence of the model plant Setaria.</title>
        <authorList>
            <person name="Bennetzen J.L."/>
            <person name="Schmutz J."/>
            <person name="Wang H."/>
            <person name="Percifield R."/>
            <person name="Hawkins J."/>
            <person name="Pontaroli A.C."/>
            <person name="Estep M."/>
            <person name="Feng L."/>
            <person name="Vaughn J.N."/>
            <person name="Grimwood J."/>
            <person name="Jenkins J."/>
            <person name="Barry K."/>
            <person name="Lindquist E."/>
            <person name="Hellsten U."/>
            <person name="Deshpande S."/>
            <person name="Wang X."/>
            <person name="Wu X."/>
            <person name="Mitros T."/>
            <person name="Triplett J."/>
            <person name="Yang X."/>
            <person name="Ye C.Y."/>
            <person name="Mauro-Herrera M."/>
            <person name="Wang L."/>
            <person name="Li P."/>
            <person name="Sharma M."/>
            <person name="Sharma R."/>
            <person name="Ronald P.C."/>
            <person name="Panaud O."/>
            <person name="Kellogg E.A."/>
            <person name="Brutnell T.P."/>
            <person name="Doust A.N."/>
            <person name="Tuskan G.A."/>
            <person name="Rokhsar D."/>
            <person name="Devos K.M."/>
        </authorList>
    </citation>
    <scope>NUCLEOTIDE SEQUENCE [LARGE SCALE GENOMIC DNA]</scope>
    <source>
        <strain evidence="3">cv. Yugu1</strain>
        <strain evidence="1">Yugu1</strain>
    </source>
</reference>
<proteinExistence type="predicted"/>
<evidence type="ECO:0000313" key="3">
    <source>
        <dbReference type="Proteomes" id="UP000004995"/>
    </source>
</evidence>
<accession>K3Y9Y9</accession>
<dbReference type="Gramene" id="KQK96755">
    <property type="protein sequence ID" value="KQK96755"/>
    <property type="gene ID" value="SETIT_011031mg"/>
</dbReference>
<sequence length="217" mass="23349">MARRPVRNSRCYTLSALAAILAVSAAVSVILVEMSPAPILLSITNTTQKSHSTFAELTFTLAAINSSPRARVLYRSIYVVVCSNNNTTNTSSSGAPDAGRPCIGIDMAPVPLHQNPSSTERIHAAAKLEGADSPWVSLGIMPSLNDFGGNFNDVSVNVSALARFKRPGIPWTSLYNINASCNHIRFISQANHSSAVVADELSDSDAHYCEHYYRRLG</sequence>
<reference evidence="1" key="2">
    <citation type="submission" date="2015-07" db="EMBL/GenBank/DDBJ databases">
        <authorList>
            <person name="Noorani M."/>
        </authorList>
    </citation>
    <scope>NUCLEOTIDE SEQUENCE</scope>
    <source>
        <strain evidence="1">Yugu1</strain>
    </source>
</reference>
<organism evidence="1">
    <name type="scientific">Setaria italica</name>
    <name type="common">Foxtail millet</name>
    <name type="synonym">Panicum italicum</name>
    <dbReference type="NCBI Taxonomy" id="4555"/>
    <lineage>
        <taxon>Eukaryota</taxon>
        <taxon>Viridiplantae</taxon>
        <taxon>Streptophyta</taxon>
        <taxon>Embryophyta</taxon>
        <taxon>Tracheophyta</taxon>
        <taxon>Spermatophyta</taxon>
        <taxon>Magnoliopsida</taxon>
        <taxon>Liliopsida</taxon>
        <taxon>Poales</taxon>
        <taxon>Poaceae</taxon>
        <taxon>PACMAD clade</taxon>
        <taxon>Panicoideae</taxon>
        <taxon>Panicodae</taxon>
        <taxon>Paniceae</taxon>
        <taxon>Cenchrinae</taxon>
        <taxon>Setaria</taxon>
    </lineage>
</organism>
<dbReference type="OrthoDB" id="647406at2759"/>
<evidence type="ECO:0000313" key="1">
    <source>
        <dbReference type="EMBL" id="RCV33069.1"/>
    </source>
</evidence>
<evidence type="ECO:0000313" key="2">
    <source>
        <dbReference type="EnsemblPlants" id="KQK96755"/>
    </source>
</evidence>
<dbReference type="EMBL" id="CM003534">
    <property type="protein sequence ID" value="RCV33069.1"/>
    <property type="molecule type" value="Genomic_DNA"/>
</dbReference>
<gene>
    <name evidence="1" type="ORF">SETIT_7G053500v2</name>
</gene>
<dbReference type="PANTHER" id="PTHR36480:SF3">
    <property type="entry name" value="OS06G0118900 PROTEIN"/>
    <property type="match status" value="1"/>
</dbReference>